<feature type="transmembrane region" description="Helical" evidence="1">
    <location>
        <begin position="30"/>
        <end position="51"/>
    </location>
</feature>
<reference evidence="3" key="1">
    <citation type="submission" date="2016-09" db="EMBL/GenBank/DDBJ databases">
        <title>Draft genome sequence of a novel species of the family Streptococcaceae isolated from flowers.</title>
        <authorList>
            <person name="Chuah L.-O."/>
            <person name="Yap K.-P."/>
            <person name="Thong K.L."/>
            <person name="Liong M.T."/>
            <person name="Ahmad R."/>
            <person name="Rusul G."/>
        </authorList>
    </citation>
    <scope>NUCLEOTIDE SEQUENCE [LARGE SCALE GENOMIC DNA]</scope>
    <source>
        <strain evidence="3">DF1</strain>
    </source>
</reference>
<dbReference type="AlphaFoldDB" id="A0A1E8GKU3"/>
<protein>
    <submittedName>
        <fullName evidence="2">Uncharacterized protein</fullName>
    </submittedName>
</protein>
<dbReference type="EMBL" id="MKIR01000023">
    <property type="protein sequence ID" value="OFI48807.1"/>
    <property type="molecule type" value="Genomic_DNA"/>
</dbReference>
<comment type="caution">
    <text evidence="2">The sequence shown here is derived from an EMBL/GenBank/DDBJ whole genome shotgun (WGS) entry which is preliminary data.</text>
</comment>
<name>A0A1E8GKU3_9LACT</name>
<keyword evidence="1" id="KW-0472">Membrane</keyword>
<dbReference type="Proteomes" id="UP000178622">
    <property type="component" value="Unassembled WGS sequence"/>
</dbReference>
<dbReference type="RefSeq" id="WP_070792740.1">
    <property type="nucleotide sequence ID" value="NZ_MKIR01000023.1"/>
</dbReference>
<keyword evidence="1" id="KW-1133">Transmembrane helix</keyword>
<proteinExistence type="predicted"/>
<evidence type="ECO:0000313" key="3">
    <source>
        <dbReference type="Proteomes" id="UP000178622"/>
    </source>
</evidence>
<evidence type="ECO:0000256" key="1">
    <source>
        <dbReference type="SAM" id="Phobius"/>
    </source>
</evidence>
<sequence length="327" mass="38768">MKVKYLSFILSFLAFVLLCMILMFTNKELWNFFDSTLFGSVLAIVGVGISLRYDRKKRNDEEIQKAVDKRNDRIKEITPNFYWKYIDAREEEYPNFDVKIPEINNYPNPFILDSYELLPIFNEFSKSETFLKNKDEIIESTLGKIFHSFDMTVYCPYPISNIKISNISDSKRKESIKIVDNSDFYTHFPYFGYNSYTYIKPNQDYKFELVIENHVYRFDKFIHYFRIFCKEKYGYTRTETDELMESTFLSREISMDFSYQNVEKEKGELTNGINVIFYLKILRNVQGSILITFSIGNAVSTANALFNTQLTQILKNDGKTFEDKEPK</sequence>
<gene>
    <name evidence="2" type="ORF">BG261_05305</name>
</gene>
<keyword evidence="3" id="KW-1185">Reference proteome</keyword>
<evidence type="ECO:0000313" key="2">
    <source>
        <dbReference type="EMBL" id="OFI48807.1"/>
    </source>
</evidence>
<keyword evidence="1" id="KW-0812">Transmembrane</keyword>
<accession>A0A1E8GKU3</accession>
<organism evidence="2 3">
    <name type="scientific">Floricoccus tropicus</name>
    <dbReference type="NCBI Taxonomy" id="1859473"/>
    <lineage>
        <taxon>Bacteria</taxon>
        <taxon>Bacillati</taxon>
        <taxon>Bacillota</taxon>
        <taxon>Bacilli</taxon>
        <taxon>Lactobacillales</taxon>
        <taxon>Streptococcaceae</taxon>
        <taxon>Floricoccus</taxon>
    </lineage>
</organism>
<dbReference type="STRING" id="1859473.BG261_05305"/>
<feature type="transmembrane region" description="Helical" evidence="1">
    <location>
        <begin position="5"/>
        <end position="24"/>
    </location>
</feature>